<protein>
    <submittedName>
        <fullName evidence="2">Phosphoribosyltransferase</fullName>
    </submittedName>
</protein>
<gene>
    <name evidence="2" type="ORF">LDH80_02290</name>
</gene>
<dbReference type="EMBL" id="CP084204">
    <property type="protein sequence ID" value="UZX19638.1"/>
    <property type="molecule type" value="Genomic_DNA"/>
</dbReference>
<dbReference type="GeneID" id="95598234"/>
<dbReference type="InterPro" id="IPR029057">
    <property type="entry name" value="PRTase-like"/>
</dbReference>
<evidence type="ECO:0000259" key="1">
    <source>
        <dbReference type="Pfam" id="PF00156"/>
    </source>
</evidence>
<dbReference type="Gene3D" id="3.30.1310.20">
    <property type="entry name" value="PRTase-like"/>
    <property type="match status" value="1"/>
</dbReference>
<proteinExistence type="predicted"/>
<accession>A0ABY6QRC4</accession>
<dbReference type="Proteomes" id="UP001164506">
    <property type="component" value="Chromosome"/>
</dbReference>
<keyword evidence="2" id="KW-0328">Glycosyltransferase</keyword>
<dbReference type="Gene3D" id="3.40.50.2020">
    <property type="match status" value="1"/>
</dbReference>
<evidence type="ECO:0000313" key="2">
    <source>
        <dbReference type="EMBL" id="UZX19638.1"/>
    </source>
</evidence>
<dbReference type="RefSeq" id="WP_190103163.1">
    <property type="nucleotide sequence ID" value="NZ_BMUH01000004.1"/>
</dbReference>
<name>A0ABY6QRC4_9ACTN</name>
<dbReference type="SUPFAM" id="SSF53271">
    <property type="entry name" value="PRTase-like"/>
    <property type="match status" value="1"/>
</dbReference>
<feature type="domain" description="Phosphoribosyltransferase" evidence="1">
    <location>
        <begin position="10"/>
        <end position="162"/>
    </location>
</feature>
<evidence type="ECO:0000313" key="3">
    <source>
        <dbReference type="Proteomes" id="UP001164506"/>
    </source>
</evidence>
<dbReference type="InterPro" id="IPR029058">
    <property type="entry name" value="AB_hydrolase_fold"/>
</dbReference>
<reference evidence="2" key="1">
    <citation type="submission" date="2021-09" db="EMBL/GenBank/DDBJ databases">
        <title>Complete genome sequence and metabolic characterization of Streptomyces tanashiensis DSM 731 the producer of antibacterial Kalafungin and diverse secondary metabolites.</title>
        <authorList>
            <person name="Abbasi M.N."/>
            <person name="Anwar M.N."/>
            <person name="Alam K."/>
            <person name="Shoaib M."/>
            <person name="Lin Z."/>
            <person name="Hayat M."/>
            <person name="Ali M.I."/>
            <person name="Malik H.M.T."/>
            <person name="Ahmed I."/>
            <person name="Li A."/>
            <person name="Hailong Wang H."/>
            <person name="Zhang Y."/>
        </authorList>
    </citation>
    <scope>NUCLEOTIDE SEQUENCE</scope>
    <source>
        <strain evidence="2">Kala</strain>
    </source>
</reference>
<dbReference type="Gene3D" id="3.40.50.1820">
    <property type="entry name" value="alpha/beta hydrolase"/>
    <property type="match status" value="1"/>
</dbReference>
<dbReference type="Pfam" id="PF00156">
    <property type="entry name" value="Pribosyltran"/>
    <property type="match status" value="1"/>
</dbReference>
<dbReference type="InterPro" id="IPR000836">
    <property type="entry name" value="PRTase_dom"/>
</dbReference>
<sequence length="435" mass="45520">MFFSDRTDAGRQLAARLDHLKGHDVVVLGLPRGGVPVAAEVADTLGAPLDICLVRKLGVPHQPELAMGALGEGGVRVLNERVLRETRVSDRDLAAVEERELAELDQRALRYRGSRASVPLDGRTVVVVDDGLATGATALAACRVVRARGAARIVLAVPVAPRGWTARLGGEADETVSVHAPELFFAIGQFYRDFSQTPDAEVIACLDRNRAARVPVVQDVDVRIPVSGVTLGGRLAVPEDAGGIVLFAHGSGSSRHSPRNRAVAAALNRSGLGTLLFDLLTETEATDRAHVFDTPLLAGRLAGATEWLAGRPESTGLPLGYFGASTGAAAALWAAGDPASPVGAVVSRGGRPDLAAEHLAAVRAPTLLVVGGADALVLDLNRRALAMLRCENRLAVVGGAGHLFEEPGALEEVADLATSWFAEHFRRASGISRPS</sequence>
<organism evidence="2 3">
    <name type="scientific">Streptomyces tanashiensis</name>
    <dbReference type="NCBI Taxonomy" id="67367"/>
    <lineage>
        <taxon>Bacteria</taxon>
        <taxon>Bacillati</taxon>
        <taxon>Actinomycetota</taxon>
        <taxon>Actinomycetes</taxon>
        <taxon>Kitasatosporales</taxon>
        <taxon>Streptomycetaceae</taxon>
        <taxon>Streptomyces</taxon>
    </lineage>
</organism>
<dbReference type="GO" id="GO:0016757">
    <property type="term" value="F:glycosyltransferase activity"/>
    <property type="evidence" value="ECO:0007669"/>
    <property type="project" value="UniProtKB-KW"/>
</dbReference>
<dbReference type="CDD" id="cd06223">
    <property type="entry name" value="PRTases_typeI"/>
    <property type="match status" value="1"/>
</dbReference>
<dbReference type="SUPFAM" id="SSF53474">
    <property type="entry name" value="alpha/beta-Hydrolases"/>
    <property type="match status" value="1"/>
</dbReference>
<keyword evidence="2" id="KW-0808">Transferase</keyword>
<keyword evidence="3" id="KW-1185">Reference proteome</keyword>